<gene>
    <name evidence="1" type="ORF">GCM10007359_18000</name>
</gene>
<evidence type="ECO:0000313" key="1">
    <source>
        <dbReference type="EMBL" id="GGH65096.1"/>
    </source>
</evidence>
<accession>A0A917MUL3</accession>
<comment type="caution">
    <text evidence="1">The sequence shown here is derived from an EMBL/GenBank/DDBJ whole genome shotgun (WGS) entry which is preliminary data.</text>
</comment>
<protein>
    <recommendedName>
        <fullName evidence="3">Accessory Sec system protein Asp2</fullName>
    </recommendedName>
</protein>
<dbReference type="EMBL" id="BMDC01000003">
    <property type="protein sequence ID" value="GGH65096.1"/>
    <property type="molecule type" value="Genomic_DNA"/>
</dbReference>
<dbReference type="RefSeq" id="WP_188360040.1">
    <property type="nucleotide sequence ID" value="NZ_BMDC01000003.1"/>
</dbReference>
<keyword evidence="2" id="KW-1185">Reference proteome</keyword>
<dbReference type="SUPFAM" id="SSF53474">
    <property type="entry name" value="alpha/beta-Hydrolases"/>
    <property type="match status" value="1"/>
</dbReference>
<dbReference type="AlphaFoldDB" id="A0A917MUL3"/>
<name>A0A917MUL3_9MICC</name>
<sequence>MAISINSVKGRLKNEAKNILYSSQGRNSARKTLNLLRTSEKYSTYLENKNFRRILENIASEDLPYGKYFAKITIHNWENFKNQKFKLFQNGKLVYGNQIEAPAKGFPLEYRNIPVSSLNKNNFRLNINADFDIKIGKGSFTTVQQRNYDDKYEIIQDGDVFYSLRGNTTNPSKILITFPGFGPSTTRISYAISYLKALTEDDLQNTLMICFQDRYLVSGSYMMVDSARRPLYPRVKSVIDHFMRLYSIDDDNMLLFGASKGGSIALHYAQEFPRARLLIAVPQLNLPYYMNKPFFRYNLFEVKAFHEMIQPEQLLRKYLTEGRRIDYFYTNNDELSNHSVIELAHGVKGLTKYRFNGTHGEVAKAALPTMLNIIREFLGQATNKKIICEDALTYKTEDRLYAQVRIQDDIENNNPANWYLEANDGGTILRVAMTNHTYGFVKYTSPSQAIFPSYDPISSFNKIIGSFDTGLTYIGKLPHKLENNSESQEQINRSFSPLCLNTEKKY</sequence>
<evidence type="ECO:0008006" key="3">
    <source>
        <dbReference type="Google" id="ProtNLM"/>
    </source>
</evidence>
<reference evidence="1 2" key="1">
    <citation type="journal article" date="2014" name="Int. J. Syst. Evol. Microbiol.">
        <title>Complete genome sequence of Corynebacterium casei LMG S-19264T (=DSM 44701T), isolated from a smear-ripened cheese.</title>
        <authorList>
            <consortium name="US DOE Joint Genome Institute (JGI-PGF)"/>
            <person name="Walter F."/>
            <person name="Albersmeier A."/>
            <person name="Kalinowski J."/>
            <person name="Ruckert C."/>
        </authorList>
    </citation>
    <scope>NUCLEOTIDE SEQUENCE [LARGE SCALE GENOMIC DNA]</scope>
    <source>
        <strain evidence="1 2">CCM 8669</strain>
    </source>
</reference>
<evidence type="ECO:0000313" key="2">
    <source>
        <dbReference type="Proteomes" id="UP000600171"/>
    </source>
</evidence>
<dbReference type="Gene3D" id="3.40.50.1820">
    <property type="entry name" value="alpha/beta hydrolase"/>
    <property type="match status" value="1"/>
</dbReference>
<organism evidence="1 2">
    <name type="scientific">Rothia aerolata</name>
    <dbReference type="NCBI Taxonomy" id="1812262"/>
    <lineage>
        <taxon>Bacteria</taxon>
        <taxon>Bacillati</taxon>
        <taxon>Actinomycetota</taxon>
        <taxon>Actinomycetes</taxon>
        <taxon>Micrococcales</taxon>
        <taxon>Micrococcaceae</taxon>
        <taxon>Rothia</taxon>
    </lineage>
</organism>
<dbReference type="Proteomes" id="UP000600171">
    <property type="component" value="Unassembled WGS sequence"/>
</dbReference>
<dbReference type="InterPro" id="IPR029058">
    <property type="entry name" value="AB_hydrolase_fold"/>
</dbReference>
<proteinExistence type="predicted"/>